<feature type="transmembrane region" description="Helical" evidence="1">
    <location>
        <begin position="36"/>
        <end position="56"/>
    </location>
</feature>
<evidence type="ECO:0000313" key="3">
    <source>
        <dbReference type="Proteomes" id="UP001642464"/>
    </source>
</evidence>
<keyword evidence="3" id="KW-1185">Reference proteome</keyword>
<sequence length="450" mass="50886">QVRFQALLAALDLSSAPGTIALGNMVLTYWEKWNMVWLAANFYIHFGWEMSLLGFFDYAEWKNGFKPWNFLCATFSSYGNYDRRYKLKPPADYQGTKASIDKVVLAVEVPAGIVDGALCLLWLKGILDNAWYRWPTQLVVSALHAFGTVVFWADELIIIFQFARQILRDKCVALGVEIHGPPVGPAPTQFTWRFKEAEEDKRLRTVHIAGLAKEATEEDVRPLCESWCALQCRPSMPFVPISSRKPHALLLDHDKDRIRAQMQSKDEASVAEHYGLAPSSRGYRFGNHPMTRGPVRGPEVPFKEATRHWKPSEVEREGPMAKVDVKQAKVGAYWDGSHVKLAALRNCQSSPALQQSAAEVMQACHPLTTELRRWEKLAKVTERGEINEAEQRNAQQNHLWIQSRGTLSRGEKATSSRLEAIAIRLEAIANSSKVLGQVSFCFWFRDVASK</sequence>
<evidence type="ECO:0000313" key="2">
    <source>
        <dbReference type="EMBL" id="CAK9054559.1"/>
    </source>
</evidence>
<dbReference type="Proteomes" id="UP001642464">
    <property type="component" value="Unassembled WGS sequence"/>
</dbReference>
<reference evidence="2 3" key="1">
    <citation type="submission" date="2024-02" db="EMBL/GenBank/DDBJ databases">
        <authorList>
            <person name="Chen Y."/>
            <person name="Shah S."/>
            <person name="Dougan E. K."/>
            <person name="Thang M."/>
            <person name="Chan C."/>
        </authorList>
    </citation>
    <scope>NUCLEOTIDE SEQUENCE [LARGE SCALE GENOMIC DNA]</scope>
</reference>
<accession>A0ABP0MUY0</accession>
<keyword evidence="1" id="KW-0472">Membrane</keyword>
<organism evidence="2 3">
    <name type="scientific">Durusdinium trenchii</name>
    <dbReference type="NCBI Taxonomy" id="1381693"/>
    <lineage>
        <taxon>Eukaryota</taxon>
        <taxon>Sar</taxon>
        <taxon>Alveolata</taxon>
        <taxon>Dinophyceae</taxon>
        <taxon>Suessiales</taxon>
        <taxon>Symbiodiniaceae</taxon>
        <taxon>Durusdinium</taxon>
    </lineage>
</organism>
<comment type="caution">
    <text evidence="2">The sequence shown here is derived from an EMBL/GenBank/DDBJ whole genome shotgun (WGS) entry which is preliminary data.</text>
</comment>
<name>A0ABP0MUY0_9DINO</name>
<keyword evidence="1" id="KW-1133">Transmembrane helix</keyword>
<proteinExistence type="predicted"/>
<evidence type="ECO:0000256" key="1">
    <source>
        <dbReference type="SAM" id="Phobius"/>
    </source>
</evidence>
<feature type="transmembrane region" description="Helical" evidence="1">
    <location>
        <begin position="7"/>
        <end position="30"/>
    </location>
</feature>
<keyword evidence="1" id="KW-0812">Transmembrane</keyword>
<protein>
    <submittedName>
        <fullName evidence="2">Mitochondrial</fullName>
    </submittedName>
</protein>
<gene>
    <name evidence="2" type="ORF">SCF082_LOCUS29603</name>
</gene>
<feature type="non-terminal residue" evidence="2">
    <location>
        <position position="1"/>
    </location>
</feature>
<dbReference type="EMBL" id="CAXAMM010024003">
    <property type="protein sequence ID" value="CAK9054559.1"/>
    <property type="molecule type" value="Genomic_DNA"/>
</dbReference>
<feature type="transmembrane region" description="Helical" evidence="1">
    <location>
        <begin position="138"/>
        <end position="160"/>
    </location>
</feature>